<accession>A0A2T3A3P9</accession>
<evidence type="ECO:0000256" key="7">
    <source>
        <dbReference type="ARBA" id="ARBA00023235"/>
    </source>
</evidence>
<organism evidence="12 13">
    <name type="scientific">Coniella lustricola</name>
    <dbReference type="NCBI Taxonomy" id="2025994"/>
    <lineage>
        <taxon>Eukaryota</taxon>
        <taxon>Fungi</taxon>
        <taxon>Dikarya</taxon>
        <taxon>Ascomycota</taxon>
        <taxon>Pezizomycotina</taxon>
        <taxon>Sordariomycetes</taxon>
        <taxon>Sordariomycetidae</taxon>
        <taxon>Diaporthales</taxon>
        <taxon>Schizoparmaceae</taxon>
        <taxon>Coniella</taxon>
    </lineage>
</organism>
<feature type="domain" description="Thioredoxin" evidence="11">
    <location>
        <begin position="10"/>
        <end position="125"/>
    </location>
</feature>
<protein>
    <recommendedName>
        <fullName evidence="9">Protein disulfide-isomerase</fullName>
        <ecNumber evidence="5">5.3.4.1</ecNumber>
    </recommendedName>
</protein>
<dbReference type="InterPro" id="IPR036249">
    <property type="entry name" value="Thioredoxin-like_sf"/>
</dbReference>
<dbReference type="Pfam" id="PF13848">
    <property type="entry name" value="Thioredoxin_6"/>
    <property type="match status" value="1"/>
</dbReference>
<keyword evidence="7 12" id="KW-0413">Isomerase</keyword>
<dbReference type="OrthoDB" id="427280at2759"/>
<evidence type="ECO:0000256" key="4">
    <source>
        <dbReference type="ARBA" id="ARBA00006347"/>
    </source>
</evidence>
<evidence type="ECO:0000256" key="6">
    <source>
        <dbReference type="ARBA" id="ARBA00022824"/>
    </source>
</evidence>
<comment type="similarity">
    <text evidence="4">Belongs to the protein disulfide isomerase family.</text>
</comment>
<evidence type="ECO:0000256" key="1">
    <source>
        <dbReference type="ARBA" id="ARBA00001182"/>
    </source>
</evidence>
<feature type="signal peptide" evidence="10">
    <location>
        <begin position="1"/>
        <end position="16"/>
    </location>
</feature>
<dbReference type="EMBL" id="KZ678480">
    <property type="protein sequence ID" value="PSR82319.1"/>
    <property type="molecule type" value="Genomic_DNA"/>
</dbReference>
<dbReference type="CDD" id="cd02982">
    <property type="entry name" value="PDI_b'_family"/>
    <property type="match status" value="1"/>
</dbReference>
<evidence type="ECO:0000256" key="3">
    <source>
        <dbReference type="ARBA" id="ARBA00004319"/>
    </source>
</evidence>
<dbReference type="PROSITE" id="PS51352">
    <property type="entry name" value="THIOREDOXIN_2"/>
    <property type="match status" value="2"/>
</dbReference>
<dbReference type="Gene3D" id="3.40.30.10">
    <property type="entry name" value="Glutaredoxin"/>
    <property type="match status" value="4"/>
</dbReference>
<evidence type="ECO:0000313" key="12">
    <source>
        <dbReference type="EMBL" id="PSR82319.1"/>
    </source>
</evidence>
<proteinExistence type="inferred from homology"/>
<comment type="subcellular location">
    <subcellularLocation>
        <location evidence="3">Endoplasmic reticulum lumen</location>
    </subcellularLocation>
</comment>
<keyword evidence="10" id="KW-0732">Signal</keyword>
<dbReference type="PANTHER" id="PTHR18929:SF132">
    <property type="entry name" value="PROTEIN DISULFIDE-ISOMERASE A3"/>
    <property type="match status" value="1"/>
</dbReference>
<dbReference type="EC" id="5.3.4.1" evidence="5"/>
<evidence type="ECO:0000256" key="8">
    <source>
        <dbReference type="ARBA" id="ARBA00023284"/>
    </source>
</evidence>
<evidence type="ECO:0000256" key="9">
    <source>
        <dbReference type="ARBA" id="ARBA00039846"/>
    </source>
</evidence>
<keyword evidence="13" id="KW-1185">Reference proteome</keyword>
<dbReference type="GO" id="GO:0034976">
    <property type="term" value="P:response to endoplasmic reticulum stress"/>
    <property type="evidence" value="ECO:0007669"/>
    <property type="project" value="TreeGrafter"/>
</dbReference>
<dbReference type="CDD" id="cd02981">
    <property type="entry name" value="PDI_b_family"/>
    <property type="match status" value="1"/>
</dbReference>
<dbReference type="Pfam" id="PF00085">
    <property type="entry name" value="Thioredoxin"/>
    <property type="match status" value="2"/>
</dbReference>
<evidence type="ECO:0000313" key="13">
    <source>
        <dbReference type="Proteomes" id="UP000241462"/>
    </source>
</evidence>
<dbReference type="Proteomes" id="UP000241462">
    <property type="component" value="Unassembled WGS sequence"/>
</dbReference>
<dbReference type="STRING" id="2025994.A0A2T3A3P9"/>
<dbReference type="AlphaFoldDB" id="A0A2T3A3P9"/>
<gene>
    <name evidence="12" type="ORF">BD289DRAFT_371427</name>
</gene>
<comment type="catalytic activity">
    <reaction evidence="1">
        <text>Catalyzes the rearrangement of -S-S- bonds in proteins.</text>
        <dbReference type="EC" id="5.3.4.1"/>
    </reaction>
</comment>
<sequence length="540" mass="59718">MGLALGLLCLVTGVVAQDENAAVELDRSTLKSLIKKNDVVMVDCNGHCIKFAPKYEAAAKALQEKDLKVKLGKVDCTKHNKLCQEYNIRAYPTMKIFKNGQELYHDYDGPRRVTAIVDFMEKQVLPTVSNLGSQRQHDQFLKRERTETVLMGYLEASDDTNRDLLAAAAEKLHEDYPIGVTSDSASAQNAGVSFPALVLYKPDGEGSVVFDKAWDVDAIKNFAKTSYKPLIGETGAESWRRYVSGSDGPTVFMFHKTDDDRKRLATEFRGLAKKHQGAINFATAEIPDFQGFAGYLHLATEPINDVFPSIAIFDGSKKKKYPYDPATNGELNERNVGAFVESFLADRLRPTLKSQPIPTEAEAAADPVTNVAALNFDQVVMDGNKDVLLYYHREDCPYCRAMNAQYEALAIMYKAAPELADRVTIAKMDINKNDLFEEIPYVPFIRMYKAGDKGNAITYSGDRSVKDLVGFIKDQGTHKADALVQHGVVDENGVKQVVEGAAAAVGGGQQGGQQQPMAWTDLHEQPLQGRTPVRHIHDEL</sequence>
<keyword evidence="8" id="KW-0676">Redox-active center</keyword>
<dbReference type="InParanoid" id="A0A2T3A3P9"/>
<dbReference type="CDD" id="cd02961">
    <property type="entry name" value="PDI_a_family"/>
    <property type="match status" value="1"/>
</dbReference>
<evidence type="ECO:0000256" key="10">
    <source>
        <dbReference type="SAM" id="SignalP"/>
    </source>
</evidence>
<dbReference type="SUPFAM" id="SSF52833">
    <property type="entry name" value="Thioredoxin-like"/>
    <property type="match status" value="4"/>
</dbReference>
<dbReference type="GO" id="GO:0003756">
    <property type="term" value="F:protein disulfide isomerase activity"/>
    <property type="evidence" value="ECO:0007669"/>
    <property type="project" value="UniProtKB-EC"/>
</dbReference>
<keyword evidence="6" id="KW-0256">Endoplasmic reticulum</keyword>
<name>A0A2T3A3P9_9PEZI</name>
<dbReference type="PANTHER" id="PTHR18929">
    <property type="entry name" value="PROTEIN DISULFIDE ISOMERASE"/>
    <property type="match status" value="1"/>
</dbReference>
<feature type="domain" description="Thioredoxin" evidence="11">
    <location>
        <begin position="351"/>
        <end position="477"/>
    </location>
</feature>
<dbReference type="GO" id="GO:0006457">
    <property type="term" value="P:protein folding"/>
    <property type="evidence" value="ECO:0007669"/>
    <property type="project" value="TreeGrafter"/>
</dbReference>
<feature type="chain" id="PRO_5015736399" description="Protein disulfide-isomerase" evidence="10">
    <location>
        <begin position="17"/>
        <end position="540"/>
    </location>
</feature>
<evidence type="ECO:0000256" key="5">
    <source>
        <dbReference type="ARBA" id="ARBA00012723"/>
    </source>
</evidence>
<dbReference type="GO" id="GO:0005788">
    <property type="term" value="C:endoplasmic reticulum lumen"/>
    <property type="evidence" value="ECO:0007669"/>
    <property type="project" value="UniProtKB-SubCell"/>
</dbReference>
<reference evidence="12 13" key="1">
    <citation type="journal article" date="2018" name="Mycol. Prog.">
        <title>Coniella lustricola, a new species from submerged detritus.</title>
        <authorList>
            <person name="Raudabaugh D.B."/>
            <person name="Iturriaga T."/>
            <person name="Carver A."/>
            <person name="Mondo S."/>
            <person name="Pangilinan J."/>
            <person name="Lipzen A."/>
            <person name="He G."/>
            <person name="Amirebrahimi M."/>
            <person name="Grigoriev I.V."/>
            <person name="Miller A.N."/>
        </authorList>
    </citation>
    <scope>NUCLEOTIDE SEQUENCE [LARGE SCALE GENOMIC DNA]</scope>
    <source>
        <strain evidence="12 13">B22-T-1</strain>
    </source>
</reference>
<evidence type="ECO:0000259" key="11">
    <source>
        <dbReference type="PROSITE" id="PS51352"/>
    </source>
</evidence>
<dbReference type="InterPro" id="IPR013766">
    <property type="entry name" value="Thioredoxin_domain"/>
</dbReference>
<comment type="function">
    <text evidence="2">Participates in the folding of proteins containing disulfide bonds, may be involved in glycosylation, prolyl hydroxylation and triglyceride transfer.</text>
</comment>
<evidence type="ECO:0000256" key="2">
    <source>
        <dbReference type="ARBA" id="ARBA00002692"/>
    </source>
</evidence>